<sequence>MKAIDICLCFLTVSGAFALISLGVLFIRIAGTLKEVNVLFPRVDETITKINSTIDDVNYKLDQLNAPVELINRTFSKRHTSGGILGFITKLLGLRKNK</sequence>
<dbReference type="OrthoDB" id="1648209at2"/>
<evidence type="ECO:0000313" key="1">
    <source>
        <dbReference type="EMBL" id="EMD16848.1"/>
    </source>
</evidence>
<protein>
    <recommendedName>
        <fullName evidence="3">DUF948 domain-containing protein</fullName>
    </recommendedName>
</protein>
<dbReference type="Proteomes" id="UP000011758">
    <property type="component" value="Unassembled WGS sequence"/>
</dbReference>
<dbReference type="EMBL" id="AGEJ01000013">
    <property type="protein sequence ID" value="EMD16848.1"/>
    <property type="molecule type" value="Genomic_DNA"/>
</dbReference>
<dbReference type="eggNOG" id="ENOG50334GD">
    <property type="taxonomic scope" value="Bacteria"/>
</dbReference>
<keyword evidence="2" id="KW-1185">Reference proteome</keyword>
<organism evidence="1 2">
    <name type="scientific">Eggerthia catenaformis OT 569 = DSM 20559</name>
    <dbReference type="NCBI Taxonomy" id="999415"/>
    <lineage>
        <taxon>Bacteria</taxon>
        <taxon>Bacillati</taxon>
        <taxon>Bacillota</taxon>
        <taxon>Erysipelotrichia</taxon>
        <taxon>Erysipelotrichales</taxon>
        <taxon>Coprobacillaceae</taxon>
        <taxon>Eggerthia</taxon>
    </lineage>
</organism>
<gene>
    <name evidence="1" type="ORF">HMPREF9943_00890</name>
</gene>
<proteinExistence type="predicted"/>
<dbReference type="STRING" id="999415.HMPREF9943_00890"/>
<reference evidence="1 2" key="1">
    <citation type="submission" date="2013-02" db="EMBL/GenBank/DDBJ databases">
        <title>The Genome Sequence of Lactobacillus catenaformis F0143.</title>
        <authorList>
            <consortium name="The Broad Institute Genome Sequencing Platform"/>
            <person name="Earl A."/>
            <person name="Ward D."/>
            <person name="Feldgarden M."/>
            <person name="Gevers D."/>
            <person name="Izard J."/>
            <person name="Blanton J.M."/>
            <person name="Mathney J."/>
            <person name="Dewhirst F.E."/>
            <person name="Young S.K."/>
            <person name="Zeng Q."/>
            <person name="Gargeya S."/>
            <person name="Fitzgerald M."/>
            <person name="Haas B."/>
            <person name="Abouelleil A."/>
            <person name="Alvarado L."/>
            <person name="Arachchi H.M."/>
            <person name="Berlin A."/>
            <person name="Chapman S.B."/>
            <person name="Gearin G."/>
            <person name="Goldberg J."/>
            <person name="Griggs A."/>
            <person name="Gujja S."/>
            <person name="Hansen M."/>
            <person name="Heiman D."/>
            <person name="Howarth C."/>
            <person name="Larimer J."/>
            <person name="Lui A."/>
            <person name="MacDonald P.J.P."/>
            <person name="McCowen C."/>
            <person name="Montmayeur A."/>
            <person name="Murphy C."/>
            <person name="Neiman D."/>
            <person name="Pearson M."/>
            <person name="Priest M."/>
            <person name="Roberts A."/>
            <person name="Saif S."/>
            <person name="Shea T."/>
            <person name="Sisk P."/>
            <person name="Stolte C."/>
            <person name="Sykes S."/>
            <person name="Wortman J."/>
            <person name="Nusbaum C."/>
            <person name="Birren B."/>
        </authorList>
    </citation>
    <scope>NUCLEOTIDE SEQUENCE [LARGE SCALE GENOMIC DNA]</scope>
    <source>
        <strain evidence="1 2">OT 569</strain>
    </source>
</reference>
<comment type="caution">
    <text evidence="1">The sequence shown here is derived from an EMBL/GenBank/DDBJ whole genome shotgun (WGS) entry which is preliminary data.</text>
</comment>
<evidence type="ECO:0000313" key="2">
    <source>
        <dbReference type="Proteomes" id="UP000011758"/>
    </source>
</evidence>
<accession>M2NF62</accession>
<dbReference type="RefSeq" id="WP_004802447.1">
    <property type="nucleotide sequence ID" value="NZ_KB446647.1"/>
</dbReference>
<dbReference type="BioCyc" id="ECAT999415-HMP:GTTI-913-MONOMER"/>
<dbReference type="AlphaFoldDB" id="M2NF62"/>
<evidence type="ECO:0008006" key="3">
    <source>
        <dbReference type="Google" id="ProtNLM"/>
    </source>
</evidence>
<name>M2NF62_9FIRM</name>